<organism evidence="1 2">
    <name type="scientific">Populus alba</name>
    <name type="common">White poplar</name>
    <dbReference type="NCBI Taxonomy" id="43335"/>
    <lineage>
        <taxon>Eukaryota</taxon>
        <taxon>Viridiplantae</taxon>
        <taxon>Streptophyta</taxon>
        <taxon>Embryophyta</taxon>
        <taxon>Tracheophyta</taxon>
        <taxon>Spermatophyta</taxon>
        <taxon>Magnoliopsida</taxon>
        <taxon>eudicotyledons</taxon>
        <taxon>Gunneridae</taxon>
        <taxon>Pentapetalae</taxon>
        <taxon>rosids</taxon>
        <taxon>fabids</taxon>
        <taxon>Malpighiales</taxon>
        <taxon>Salicaceae</taxon>
        <taxon>Saliceae</taxon>
        <taxon>Populus</taxon>
    </lineage>
</organism>
<dbReference type="EMBL" id="RCHU02000001">
    <property type="protein sequence ID" value="KAL3611532.1"/>
    <property type="molecule type" value="Genomic_DNA"/>
</dbReference>
<accession>A0ACC4D312</accession>
<dbReference type="Proteomes" id="UP000309997">
    <property type="component" value="Unassembled WGS sequence"/>
</dbReference>
<proteinExistence type="predicted"/>
<evidence type="ECO:0000313" key="1">
    <source>
        <dbReference type="EMBL" id="KAL3611532.1"/>
    </source>
</evidence>
<sequence length="290" mass="32479">MVAFPLFFNQDPNKEWLGYISSEPRPESVRLVTIPNVIPPERLKAVDFPGFYEAVMTKMEAPFEQLLDQFEIPVTAIIGDIENQKSPPNLSGQVDLHPGISSSHLAELQKVFQKNDQRVLQLALECISKVPQAQYLLFTSIYELEPQVMDTMKDTFQFPVYPIGPAIPYLELEGIFHWASGTEQFLNAVIIFRESIVPPIIRRIVAQERVESIQEGVFAGVPFLALPIAADQTPKQQRKKLRGKARELQEIAGIMQELGSIPNVIPSELVRNADPIGFIEATLTKDGGSI</sequence>
<keyword evidence="2" id="KW-1185">Reference proteome</keyword>
<reference evidence="1 2" key="1">
    <citation type="journal article" date="2024" name="Plant Biotechnol. J.">
        <title>Genome and CRISPR/Cas9 system of a widespread forest tree (Populus alba) in the world.</title>
        <authorList>
            <person name="Liu Y.J."/>
            <person name="Jiang P.F."/>
            <person name="Han X.M."/>
            <person name="Li X.Y."/>
            <person name="Wang H.M."/>
            <person name="Wang Y.J."/>
            <person name="Wang X.X."/>
            <person name="Zeng Q.Y."/>
        </authorList>
    </citation>
    <scope>NUCLEOTIDE SEQUENCE [LARGE SCALE GENOMIC DNA]</scope>
    <source>
        <strain evidence="2">cv. PAL-ZL1</strain>
    </source>
</reference>
<name>A0ACC4D312_POPAL</name>
<comment type="caution">
    <text evidence="1">The sequence shown here is derived from an EMBL/GenBank/DDBJ whole genome shotgun (WGS) entry which is preliminary data.</text>
</comment>
<protein>
    <submittedName>
        <fullName evidence="1">Uncharacterized protein</fullName>
    </submittedName>
</protein>
<gene>
    <name evidence="1" type="ORF">D5086_002552</name>
</gene>
<evidence type="ECO:0000313" key="2">
    <source>
        <dbReference type="Proteomes" id="UP000309997"/>
    </source>
</evidence>